<gene>
    <name evidence="1" type="ORF">KC19_3G215100</name>
</gene>
<name>A0A8T0IMQ7_CERPU</name>
<proteinExistence type="predicted"/>
<feature type="non-terminal residue" evidence="1">
    <location>
        <position position="101"/>
    </location>
</feature>
<keyword evidence="2" id="KW-1185">Reference proteome</keyword>
<dbReference type="AlphaFoldDB" id="A0A8T0IMQ7"/>
<protein>
    <submittedName>
        <fullName evidence="1">Uncharacterized protein</fullName>
    </submittedName>
</protein>
<organism evidence="1 2">
    <name type="scientific">Ceratodon purpureus</name>
    <name type="common">Fire moss</name>
    <name type="synonym">Dicranum purpureum</name>
    <dbReference type="NCBI Taxonomy" id="3225"/>
    <lineage>
        <taxon>Eukaryota</taxon>
        <taxon>Viridiplantae</taxon>
        <taxon>Streptophyta</taxon>
        <taxon>Embryophyta</taxon>
        <taxon>Bryophyta</taxon>
        <taxon>Bryophytina</taxon>
        <taxon>Bryopsida</taxon>
        <taxon>Dicranidae</taxon>
        <taxon>Pseudoditrichales</taxon>
        <taxon>Ditrichaceae</taxon>
        <taxon>Ceratodon</taxon>
    </lineage>
</organism>
<sequence length="101" mass="11554">MAFVRGDLQPYLSEGRVKKGCVWCFFNLKNICWTVRFSNRASSVPVYRLLASRFQSALSCVFFLCFIVLESLGWPSQGFPNGCWVWRCREGTVVGRRASCV</sequence>
<dbReference type="EMBL" id="CM026423">
    <property type="protein sequence ID" value="KAG0584522.1"/>
    <property type="molecule type" value="Genomic_DNA"/>
</dbReference>
<evidence type="ECO:0000313" key="2">
    <source>
        <dbReference type="Proteomes" id="UP000822688"/>
    </source>
</evidence>
<comment type="caution">
    <text evidence="1">The sequence shown here is derived from an EMBL/GenBank/DDBJ whole genome shotgun (WGS) entry which is preliminary data.</text>
</comment>
<dbReference type="Proteomes" id="UP000822688">
    <property type="component" value="Chromosome 3"/>
</dbReference>
<evidence type="ECO:0000313" key="1">
    <source>
        <dbReference type="EMBL" id="KAG0584522.1"/>
    </source>
</evidence>
<reference evidence="1" key="1">
    <citation type="submission" date="2020-06" db="EMBL/GenBank/DDBJ databases">
        <title>WGS assembly of Ceratodon purpureus strain R40.</title>
        <authorList>
            <person name="Carey S.B."/>
            <person name="Jenkins J."/>
            <person name="Shu S."/>
            <person name="Lovell J.T."/>
            <person name="Sreedasyam A."/>
            <person name="Maumus F."/>
            <person name="Tiley G.P."/>
            <person name="Fernandez-Pozo N."/>
            <person name="Barry K."/>
            <person name="Chen C."/>
            <person name="Wang M."/>
            <person name="Lipzen A."/>
            <person name="Daum C."/>
            <person name="Saski C.A."/>
            <person name="Payton A.C."/>
            <person name="Mcbreen J.C."/>
            <person name="Conrad R.E."/>
            <person name="Kollar L.M."/>
            <person name="Olsson S."/>
            <person name="Huttunen S."/>
            <person name="Landis J.B."/>
            <person name="Wickett N.J."/>
            <person name="Johnson M.G."/>
            <person name="Rensing S.A."/>
            <person name="Grimwood J."/>
            <person name="Schmutz J."/>
            <person name="Mcdaniel S.F."/>
        </authorList>
    </citation>
    <scope>NUCLEOTIDE SEQUENCE</scope>
    <source>
        <strain evidence="1">R40</strain>
    </source>
</reference>
<accession>A0A8T0IMQ7</accession>